<protein>
    <recommendedName>
        <fullName evidence="3">DNA polymerase III subunit beta</fullName>
    </recommendedName>
</protein>
<dbReference type="AlphaFoldDB" id="A0A560FG07"/>
<proteinExistence type="predicted"/>
<evidence type="ECO:0008006" key="3">
    <source>
        <dbReference type="Google" id="ProtNLM"/>
    </source>
</evidence>
<gene>
    <name evidence="1" type="ORF">FBZ88_12123</name>
</gene>
<keyword evidence="2" id="KW-1185">Reference proteome</keyword>
<evidence type="ECO:0000313" key="1">
    <source>
        <dbReference type="EMBL" id="TWB20529.1"/>
    </source>
</evidence>
<evidence type="ECO:0000313" key="2">
    <source>
        <dbReference type="Proteomes" id="UP000316545"/>
    </source>
</evidence>
<dbReference type="Proteomes" id="UP000316545">
    <property type="component" value="Unassembled WGS sequence"/>
</dbReference>
<dbReference type="RefSeq" id="WP_145619588.1">
    <property type="nucleotide sequence ID" value="NZ_VITO01000021.1"/>
</dbReference>
<accession>A0A560FG07</accession>
<sequence length="95" mass="10555">MNQEQAVSKLRAHEAELHRAGVAHLFLVAGATAPEHEGGVDLFLDSHNPRFSLIELADIQDKVRAILGRQSEVTTRDGLHPQLRPRIEADALRVF</sequence>
<dbReference type="EMBL" id="VITO01000021">
    <property type="protein sequence ID" value="TWB20529.1"/>
    <property type="molecule type" value="Genomic_DNA"/>
</dbReference>
<comment type="caution">
    <text evidence="1">The sequence shown here is derived from an EMBL/GenBank/DDBJ whole genome shotgun (WGS) entry which is preliminary data.</text>
</comment>
<organism evidence="1 2">
    <name type="scientific">Nitrospirillum amazonense</name>
    <dbReference type="NCBI Taxonomy" id="28077"/>
    <lineage>
        <taxon>Bacteria</taxon>
        <taxon>Pseudomonadati</taxon>
        <taxon>Pseudomonadota</taxon>
        <taxon>Alphaproteobacteria</taxon>
        <taxon>Rhodospirillales</taxon>
        <taxon>Azospirillaceae</taxon>
        <taxon>Nitrospirillum</taxon>
    </lineage>
</organism>
<name>A0A560FG07_9PROT</name>
<reference evidence="1 2" key="1">
    <citation type="submission" date="2019-06" db="EMBL/GenBank/DDBJ databases">
        <title>Genomic Encyclopedia of Type Strains, Phase IV (KMG-V): Genome sequencing to study the core and pangenomes of soil and plant-associated prokaryotes.</title>
        <authorList>
            <person name="Whitman W."/>
        </authorList>
    </citation>
    <scope>NUCLEOTIDE SEQUENCE [LARGE SCALE GENOMIC DNA]</scope>
    <source>
        <strain evidence="1 2">BR 11865</strain>
    </source>
</reference>